<dbReference type="InterPro" id="IPR042219">
    <property type="entry name" value="AAA_lid_11_sf"/>
</dbReference>
<dbReference type="InterPro" id="IPR035706">
    <property type="entry name" value="AAA_9"/>
</dbReference>
<dbReference type="Gene3D" id="1.10.8.1220">
    <property type="match status" value="1"/>
</dbReference>
<dbReference type="Gene3D" id="1.10.472.130">
    <property type="match status" value="1"/>
</dbReference>
<evidence type="ECO:0000256" key="2">
    <source>
        <dbReference type="ARBA" id="ARBA00008887"/>
    </source>
</evidence>
<dbReference type="OrthoDB" id="424310at2759"/>
<dbReference type="FunFam" id="1.10.8.710:FF:000003">
    <property type="entry name" value="Dynein axonemal heavy chain 5"/>
    <property type="match status" value="1"/>
</dbReference>
<keyword evidence="7" id="KW-0067">ATP-binding</keyword>
<dbReference type="FunFam" id="3.40.50.300:FF:000044">
    <property type="entry name" value="Dynein heavy chain 5, axonemal"/>
    <property type="match status" value="1"/>
</dbReference>
<dbReference type="GO" id="GO:0008569">
    <property type="term" value="F:minus-end-directed microtubule motor activity"/>
    <property type="evidence" value="ECO:0007669"/>
    <property type="project" value="InterPro"/>
</dbReference>
<dbReference type="GO" id="GO:0005858">
    <property type="term" value="C:axonemal dynein complex"/>
    <property type="evidence" value="ECO:0007669"/>
    <property type="project" value="TreeGrafter"/>
</dbReference>
<dbReference type="Pfam" id="PF18199">
    <property type="entry name" value="Dynein_C"/>
    <property type="match status" value="1"/>
</dbReference>
<dbReference type="FunFam" id="3.40.50.300:FF:000049">
    <property type="entry name" value="Dynein, axonemal, heavy chain 5"/>
    <property type="match status" value="1"/>
</dbReference>
<evidence type="ECO:0000259" key="15">
    <source>
        <dbReference type="SMART" id="SM00382"/>
    </source>
</evidence>
<evidence type="ECO:0000313" key="16">
    <source>
        <dbReference type="Proteomes" id="UP000694850"/>
    </source>
</evidence>
<dbReference type="GeneID" id="103211144"/>
<dbReference type="Gene3D" id="3.10.490.20">
    <property type="match status" value="1"/>
</dbReference>
<dbReference type="GO" id="GO:0045505">
    <property type="term" value="F:dynein intermediate chain binding"/>
    <property type="evidence" value="ECO:0007669"/>
    <property type="project" value="InterPro"/>
</dbReference>
<dbReference type="GO" id="GO:0051959">
    <property type="term" value="F:dynein light intermediate chain binding"/>
    <property type="evidence" value="ECO:0007669"/>
    <property type="project" value="InterPro"/>
</dbReference>
<keyword evidence="12" id="KW-0206">Cytoskeleton</keyword>
<keyword evidence="5" id="KW-0677">Repeat</keyword>
<dbReference type="FunFam" id="3.10.490.20:FF:000003">
    <property type="entry name" value="Dynein heavy chain 5, axonemal"/>
    <property type="match status" value="1"/>
</dbReference>
<evidence type="ECO:0000256" key="5">
    <source>
        <dbReference type="ARBA" id="ARBA00022737"/>
    </source>
</evidence>
<dbReference type="GO" id="GO:0031514">
    <property type="term" value="C:motile cilium"/>
    <property type="evidence" value="ECO:0007669"/>
    <property type="project" value="UniProtKB-ARBA"/>
</dbReference>
<dbReference type="InterPro" id="IPR004273">
    <property type="entry name" value="Dynein_heavy_D6_P-loop"/>
</dbReference>
<evidence type="ECO:0000256" key="14">
    <source>
        <dbReference type="SAM" id="Coils"/>
    </source>
</evidence>
<evidence type="ECO:0000256" key="10">
    <source>
        <dbReference type="ARBA" id="ARBA00023069"/>
    </source>
</evidence>
<dbReference type="GO" id="GO:0005874">
    <property type="term" value="C:microtubule"/>
    <property type="evidence" value="ECO:0007669"/>
    <property type="project" value="UniProtKB-KW"/>
</dbReference>
<proteinExistence type="inferred from homology"/>
<dbReference type="Pfam" id="PF12774">
    <property type="entry name" value="AAA_6"/>
    <property type="match status" value="1"/>
</dbReference>
<reference evidence="17" key="1">
    <citation type="submission" date="2025-08" db="UniProtKB">
        <authorList>
            <consortium name="RefSeq"/>
        </authorList>
    </citation>
    <scope>IDENTIFICATION</scope>
</reference>
<dbReference type="Pfam" id="PF17852">
    <property type="entry name" value="Dynein_AAA_lid"/>
    <property type="match status" value="1"/>
</dbReference>
<feature type="domain" description="AAA+ ATPase" evidence="15">
    <location>
        <begin position="755"/>
        <end position="862"/>
    </location>
</feature>
<keyword evidence="9 14" id="KW-0175">Coiled coil</keyword>
<dbReference type="InterPro" id="IPR043160">
    <property type="entry name" value="Dynein_C_barrel"/>
</dbReference>
<name>A0A8B7B6K1_ORYAF</name>
<dbReference type="InterPro" id="IPR041589">
    <property type="entry name" value="DNAH3_AAA_lid_1"/>
</dbReference>
<dbReference type="Gene3D" id="1.20.140.100">
    <property type="entry name" value="Dynein heavy chain, N-terminal domain 2"/>
    <property type="match status" value="1"/>
</dbReference>
<evidence type="ECO:0000256" key="6">
    <source>
        <dbReference type="ARBA" id="ARBA00022741"/>
    </source>
</evidence>
<evidence type="ECO:0000256" key="8">
    <source>
        <dbReference type="ARBA" id="ARBA00023017"/>
    </source>
</evidence>
<dbReference type="Pfam" id="PF08393">
    <property type="entry name" value="DHC_N2"/>
    <property type="match status" value="1"/>
</dbReference>
<dbReference type="FunFam" id="1.20.920.20:FF:000058">
    <property type="entry name" value="Uncharacterized protein"/>
    <property type="match status" value="1"/>
</dbReference>
<feature type="domain" description="AAA+ ATPase" evidence="15">
    <location>
        <begin position="427"/>
        <end position="600"/>
    </location>
</feature>
<dbReference type="RefSeq" id="XP_007955252.1">
    <property type="nucleotide sequence ID" value="XM_007957061.1"/>
</dbReference>
<keyword evidence="13" id="KW-0966">Cell projection</keyword>
<dbReference type="GO" id="GO:0007018">
    <property type="term" value="P:microtubule-based movement"/>
    <property type="evidence" value="ECO:0007669"/>
    <property type="project" value="InterPro"/>
</dbReference>
<dbReference type="Pfam" id="PF03028">
    <property type="entry name" value="Dynein_heavy"/>
    <property type="match status" value="1"/>
</dbReference>
<comment type="subcellular location">
    <subcellularLocation>
        <location evidence="1">Cytoplasm</location>
        <location evidence="1">Cytoskeleton</location>
        <location evidence="1">Cilium axoneme</location>
    </subcellularLocation>
</comment>
<keyword evidence="10" id="KW-0969">Cilium</keyword>
<feature type="coiled-coil region" evidence="14">
    <location>
        <begin position="1202"/>
        <end position="1239"/>
    </location>
</feature>
<dbReference type="FunFam" id="1.20.140.100:FF:000003">
    <property type="entry name" value="Dynein, axonemal, heavy chain 5"/>
    <property type="match status" value="1"/>
</dbReference>
<dbReference type="Gene3D" id="1.20.1270.280">
    <property type="match status" value="1"/>
</dbReference>
<keyword evidence="6" id="KW-0547">Nucleotide-binding</keyword>
<dbReference type="Gene3D" id="1.10.8.710">
    <property type="match status" value="1"/>
</dbReference>
<dbReference type="InterPro" id="IPR027417">
    <property type="entry name" value="P-loop_NTPase"/>
</dbReference>
<feature type="coiled-coil region" evidence="14">
    <location>
        <begin position="1685"/>
        <end position="1712"/>
    </location>
</feature>
<dbReference type="SUPFAM" id="SSF52540">
    <property type="entry name" value="P-loop containing nucleoside triphosphate hydrolases"/>
    <property type="match status" value="4"/>
</dbReference>
<keyword evidence="11" id="KW-0505">Motor protein</keyword>
<dbReference type="FunFam" id="1.10.472.130:FF:000009">
    <property type="entry name" value="Dynein heavy chain 5, axonemal"/>
    <property type="match status" value="1"/>
</dbReference>
<dbReference type="InterPro" id="IPR041228">
    <property type="entry name" value="Dynein_C"/>
</dbReference>
<accession>A0A8B7B6K1</accession>
<organism evidence="16 17">
    <name type="scientific">Orycteropus afer afer</name>
    <dbReference type="NCBI Taxonomy" id="1230840"/>
    <lineage>
        <taxon>Eukaryota</taxon>
        <taxon>Metazoa</taxon>
        <taxon>Chordata</taxon>
        <taxon>Craniata</taxon>
        <taxon>Vertebrata</taxon>
        <taxon>Euteleostomi</taxon>
        <taxon>Mammalia</taxon>
        <taxon>Eutheria</taxon>
        <taxon>Afrotheria</taxon>
        <taxon>Tubulidentata</taxon>
        <taxon>Orycteropodidae</taxon>
        <taxon>Orycteropus</taxon>
    </lineage>
</organism>
<evidence type="ECO:0000256" key="13">
    <source>
        <dbReference type="ARBA" id="ARBA00023273"/>
    </source>
</evidence>
<dbReference type="Gene3D" id="1.20.920.20">
    <property type="match status" value="1"/>
</dbReference>
<evidence type="ECO:0000256" key="4">
    <source>
        <dbReference type="ARBA" id="ARBA00022701"/>
    </source>
</evidence>
<dbReference type="Gene3D" id="3.40.50.300">
    <property type="entry name" value="P-loop containing nucleotide triphosphate hydrolases"/>
    <property type="match status" value="6"/>
</dbReference>
<dbReference type="GO" id="GO:0005524">
    <property type="term" value="F:ATP binding"/>
    <property type="evidence" value="ECO:0007669"/>
    <property type="project" value="UniProtKB-KW"/>
</dbReference>
<evidence type="ECO:0000256" key="7">
    <source>
        <dbReference type="ARBA" id="ARBA00022840"/>
    </source>
</evidence>
<dbReference type="InterPro" id="IPR024743">
    <property type="entry name" value="Dynein_HC_stalk"/>
</dbReference>
<dbReference type="InterPro" id="IPR041658">
    <property type="entry name" value="AAA_lid_11"/>
</dbReference>
<dbReference type="SMART" id="SM00382">
    <property type="entry name" value="AAA"/>
    <property type="match status" value="3"/>
</dbReference>
<keyword evidence="4" id="KW-0493">Microtubule</keyword>
<dbReference type="InterPro" id="IPR035699">
    <property type="entry name" value="AAA_6"/>
</dbReference>
<sequence>MAQESEYHWVGRSNNNENSVSAAAGGVRYNMPFKAQIQKWVQYLSNSTDIIESWMTVQNLWIYLEAVFVGGDIAKQLPKEAKRFSNIDKSWVKIMTRAHEMPNVVHCCVGDETMGQLLPHLLEQLEICQKSLTGCYITLAQALGMSMGGAPAGPAGTGKTETTKDMGRCLGKYVVVFNCSDQMDFRGLGRIFKGLAQSGSWGCFDEFNRIDLPVLSVAAQQISIILTCKKERKKSFIFTDGDNVTMNPEFGLFLTMNPGYAGRQELPENLKINFRSVAMMVPDRQIIIRVKLASCGFIDNIVLARKFFTLYKLCEEQLSKQVHYDFGLRNILSVLRTLGAAKRASPTDTESTIVMRVLRDMNLSKLIDEDEPLFLSLIEDLFPNNLLDKAGYPELETAISRWVEEAGLINHPPWKLKVIQLFETQRVRHGMMTLGPSGAGKTTCIHTLMKAMTDCGKPHREMRMNPKAITAPQMFGRLDVATNDWTDGIFSTLWRKTLRAKKGEHIWIVLDGPVDAIWIENLNSVLDDNKTLTLANGDRIPMAPNCKIVFEPHNIDNASPATVSRNGMVFMSSSVLSWSPILEGFLKKRSPQEAEVLRQLYTKSFPDLYRFSVQNLEHKMEMLEAFVILQSTHMLQGLIPPKEQGGEVTSEHLERLYVFSLMWSVGAVLELDGRRRVEHWLRSQDSVTLDLPTLAGAEDTMFDYYVTSDGKWMHWNTCTEEYVYPSDTTPEYGSILVPNVDNVRTDFLIKTIAKQGKAVLLIGEQGTAKTVIIKGFMSKYDPESHMIKSLNFSSATTPLMFQVTNEIVRQLMEQNGFYNLEKPGEFTSIVDIQFLAAMIHPGGGRNDIPQRLKRQFSIFNCTLPSDASMDKIFGVIGVGFYCTQRGFSEEVRDSVAKLVPLTRQLWQMTKMKMLPTPAKFHYVFNLRDLSRIWQGMLNMTSEVIKESDELLRLWKHECKRVIADRFTVSEDAAWFDEALVSLVEEEFGEEKKLIVDCGIDAYFVDFLRDAPEAAGEASEEADAEMPKIYEPIESFHHLKERLNMFLQLHDESTRGAGMDMVFFADAMVHLVKISRVIRTPRGNALLVGVGGSGKQSLTRLASFIAGYSSFQITLTSHQRVSEHFLSSYDIDCSLETKKEVVQCMGSFQDGVAEKCVDYFQRFRRSTHVTPKSYLSFIQSYKFIYGEKHAEVQTLANRMNTGLEKLKEASESVAALSKELEVKEKELQVANEKADTVLKEVTMKAQAAEKVKAEVQKVKDKAQAIVDSISKDKAIAEEKLEAAKPALEEAEAALQTIKPSDIATVRTLGRPPHLIMKIMDCVLLLFQRKVNAVKVDLERSCTVPSWQESLKLMTAGNFLQNLQQFPKDTINEEVIEFLSPYFEMADYNIETAKRVCGNVAGLCSWTKAMASFFSINKEVLPLKTLLEDAERCRHKMQTASTLISGLAGEKERWTEQSKEFAAQTKRLVGDVLLATAFLSYSGPFNQEFRNLLLNDWQKEMKARKIPFGNDLNLNEILIDAPTISEWNLQGLPNDDLSIQNGIIVTKASRYPLLIDPQTQGKIWIKNKESLNELQITSLNHKYFRNHLEDSLSLGRPLLIEDVGEELDPALDNVLERNFIKTGSTFKVKVGDKEVDVMDGFRLYITTKLPNPAYTPEISARTSIIDFTVTVKGLEDQLLGRVILTEKQELEKERTHLMEDITANKRKMKELEDNLLYHLTSTQGSLVEDESLITVLSNTKKTAEEVTQKLEISAETEIQINSAREEYRPVATRGSILYFLITEMSLVNEMYQTSLRQFLGLFDLSLARSVKSPITSKRIANIIEHMTYEVYKYAARGLYEEHKFLFTLLLTLKIDVQRNRIKHEEFLTLIKEWILDMTWLNLVELSKLRQFSDVLDQISRNEKMWKTWFDKENPEEEPLPNAYDKSLDCFRRLLLIRSWCPDRTIAQARKYIMDSMGEKYAEGVILDLEKMWEESDPRTPLICLLSMGSDPTDSIIALGKRLKIETRYVSMGQGQEVHARKLLQQTMANGGWALLQNCHLGLDFMDELMDVITEMEIIHDAFRLWMTTEVHKQFPITLLQMAIKFANEPPQGLRAGLKRTYGGVSQDLLDVSTMVQWKPMLYAVAFLHSTVQERRKFGPLGWNIPYEFNQADFNATVQFIQNHLDDMDIKKGVSWITVRYVIGEIQYGGRVTDDYDKRLLNTFAKVWFSESMFGPDFSFYEGYNIPKCSTVENYLQYIQSLPAYDSPEVFGLHPNADITYQSKLAKDVLDTILGIQPKDSSSGGDETREAVVARLAEDMLEKLPMDYNPFEASWGSSTLGFWLTELLERNRQFTSWVFSGRPHCFWMTGFFNPQGFLTAMRQEVTRANKGWALDNMVLCNEVTKWMKDDISAPPIEGVYVYGLYLEGAGWDKRNMKLTESKPKVLFELMPVIRIFAENNTLRDPRLYSCPIYKKPVRTDLNYIAAVELRTTQPPEHWVLRGVALLCDVK</sequence>
<dbReference type="Pfam" id="PF12777">
    <property type="entry name" value="MT"/>
    <property type="match status" value="1"/>
</dbReference>
<dbReference type="FunFam" id="1.10.8.720:FF:000004">
    <property type="entry name" value="Dynein heavy chain 5, axonemal"/>
    <property type="match status" value="1"/>
</dbReference>
<feature type="domain" description="AAA+ ATPase" evidence="15">
    <location>
        <begin position="148"/>
        <end position="284"/>
    </location>
</feature>
<dbReference type="InterPro" id="IPR003593">
    <property type="entry name" value="AAA+_ATPase"/>
</dbReference>
<evidence type="ECO:0000256" key="3">
    <source>
        <dbReference type="ARBA" id="ARBA00022490"/>
    </source>
</evidence>
<comment type="similarity">
    <text evidence="2">Belongs to the dynein heavy chain family.</text>
</comment>
<evidence type="ECO:0000256" key="12">
    <source>
        <dbReference type="ARBA" id="ARBA00023212"/>
    </source>
</evidence>
<dbReference type="Gene3D" id="1.10.8.720">
    <property type="entry name" value="Region D6 of dynein motor"/>
    <property type="match status" value="1"/>
</dbReference>
<evidence type="ECO:0000313" key="17">
    <source>
        <dbReference type="RefSeq" id="XP_007955252.1"/>
    </source>
</evidence>
<dbReference type="InterPro" id="IPR041466">
    <property type="entry name" value="Dynein_AAA5_ext"/>
</dbReference>
<dbReference type="FunFam" id="1.10.8.1220:FF:000001">
    <property type="entry name" value="Dynein axonemal heavy chain 5"/>
    <property type="match status" value="1"/>
</dbReference>
<dbReference type="FunFam" id="3.40.50.300:FF:000543">
    <property type="entry name" value="Dynein axonemal heavy chain 5"/>
    <property type="match status" value="1"/>
</dbReference>
<gene>
    <name evidence="17" type="primary">LOC103211144</name>
</gene>
<keyword evidence="16" id="KW-1185">Reference proteome</keyword>
<dbReference type="Gene3D" id="6.10.140.1060">
    <property type="match status" value="1"/>
</dbReference>
<dbReference type="FunFam" id="1.20.920.30:FF:000004">
    <property type="entry name" value="Dynein axonemal heavy chain 5"/>
    <property type="match status" value="1"/>
</dbReference>
<dbReference type="Pfam" id="PF12775">
    <property type="entry name" value="AAA_7"/>
    <property type="match status" value="1"/>
</dbReference>
<dbReference type="Proteomes" id="UP000694850">
    <property type="component" value="Unplaced"/>
</dbReference>
<dbReference type="PANTHER" id="PTHR46532">
    <property type="entry name" value="MALE FERTILITY FACTOR KL5"/>
    <property type="match status" value="1"/>
</dbReference>
<dbReference type="InterPro" id="IPR026983">
    <property type="entry name" value="DHC"/>
</dbReference>
<keyword evidence="8" id="KW-0243">Dynein</keyword>
<dbReference type="InterPro" id="IPR013602">
    <property type="entry name" value="Dynein_heavy_linker"/>
</dbReference>
<dbReference type="Pfam" id="PF18198">
    <property type="entry name" value="AAA_lid_11"/>
    <property type="match status" value="1"/>
</dbReference>
<keyword evidence="3" id="KW-0963">Cytoplasm</keyword>
<dbReference type="PANTHER" id="PTHR46532:SF13">
    <property type="entry name" value="CYTOPLASMIC DYNEIN 1 HEAVY CHAIN 1"/>
    <property type="match status" value="1"/>
</dbReference>
<dbReference type="Gene3D" id="1.20.920.30">
    <property type="match status" value="1"/>
</dbReference>
<dbReference type="Pfam" id="PF12781">
    <property type="entry name" value="AAA_9"/>
    <property type="match status" value="1"/>
</dbReference>
<evidence type="ECO:0000256" key="11">
    <source>
        <dbReference type="ARBA" id="ARBA00023175"/>
    </source>
</evidence>
<dbReference type="InterPro" id="IPR024317">
    <property type="entry name" value="Dynein_heavy_chain_D4_dom"/>
</dbReference>
<dbReference type="Pfam" id="PF12780">
    <property type="entry name" value="AAA_8"/>
    <property type="match status" value="1"/>
</dbReference>
<dbReference type="CDD" id="cd06503">
    <property type="entry name" value="ATP-synt_Fo_b"/>
    <property type="match status" value="1"/>
</dbReference>
<evidence type="ECO:0000256" key="1">
    <source>
        <dbReference type="ARBA" id="ARBA00004430"/>
    </source>
</evidence>
<dbReference type="Pfam" id="PF17857">
    <property type="entry name" value="AAA_lid_1"/>
    <property type="match status" value="1"/>
</dbReference>
<dbReference type="FunFam" id="3.40.50.300:FF:000320">
    <property type="entry name" value="Dynein, axonemal, heavy chain 5"/>
    <property type="match status" value="1"/>
</dbReference>
<evidence type="ECO:0000256" key="9">
    <source>
        <dbReference type="ARBA" id="ARBA00023054"/>
    </source>
</evidence>
<dbReference type="InterPro" id="IPR042222">
    <property type="entry name" value="Dynein_2_N"/>
</dbReference>
<dbReference type="InterPro" id="IPR043157">
    <property type="entry name" value="Dynein_AAA1S"/>
</dbReference>
<protein>
    <submittedName>
        <fullName evidence="17">Dynein axonemal heavy chain 5</fullName>
    </submittedName>
</protein>